<dbReference type="InterPro" id="IPR008802">
    <property type="entry name" value="REF"/>
</dbReference>
<dbReference type="FunCoup" id="A0A200QWL4">
    <property type="interactions" value="599"/>
</dbReference>
<evidence type="ECO:0000313" key="2">
    <source>
        <dbReference type="EMBL" id="OVA14856.1"/>
    </source>
</evidence>
<dbReference type="GO" id="GO:0003746">
    <property type="term" value="F:translation elongation factor activity"/>
    <property type="evidence" value="ECO:0007669"/>
    <property type="project" value="UniProtKB-KW"/>
</dbReference>
<dbReference type="STRING" id="56857.A0A200QWL4"/>
<sequence>MAEIESKQQQPEMCQSDEERLKYLEFVQVATLHAVVYLSKIYNLAKENSGPLKPGVESVEGTVKTVVSPVYEKFQDVPYELLKFVDHKVDKSMSELEQHVPPLVKEVSGQAYSAAQMAPKMAQAVAFEVQRAGLVETATKIAKTVYTKVEPTAKEVYAKYEPVAEQHAATAWRKLNQLPLFPQVANVVVPAAASWSDKYNRAVSYTAERGYTVSSYLPLVPKERIAKVFGGANCELEQPLLVTSCGADAAH</sequence>
<protein>
    <submittedName>
        <fullName evidence="2">Rubber elongation factor</fullName>
    </submittedName>
</protein>
<keyword evidence="2" id="KW-0648">Protein biosynthesis</keyword>
<reference evidence="2 3" key="1">
    <citation type="journal article" date="2017" name="Mol. Plant">
        <title>The Genome of Medicinal Plant Macleaya cordata Provides New Insights into Benzylisoquinoline Alkaloids Metabolism.</title>
        <authorList>
            <person name="Liu X."/>
            <person name="Liu Y."/>
            <person name="Huang P."/>
            <person name="Ma Y."/>
            <person name="Qing Z."/>
            <person name="Tang Q."/>
            <person name="Cao H."/>
            <person name="Cheng P."/>
            <person name="Zheng Y."/>
            <person name="Yuan Z."/>
            <person name="Zhou Y."/>
            <person name="Liu J."/>
            <person name="Tang Z."/>
            <person name="Zhuo Y."/>
            <person name="Zhang Y."/>
            <person name="Yu L."/>
            <person name="Huang J."/>
            <person name="Yang P."/>
            <person name="Peng Q."/>
            <person name="Zhang J."/>
            <person name="Jiang W."/>
            <person name="Zhang Z."/>
            <person name="Lin K."/>
            <person name="Ro D.K."/>
            <person name="Chen X."/>
            <person name="Xiong X."/>
            <person name="Shang Y."/>
            <person name="Huang S."/>
            <person name="Zeng J."/>
        </authorList>
    </citation>
    <scope>NUCLEOTIDE SEQUENCE [LARGE SCALE GENOMIC DNA]</scope>
    <source>
        <strain evidence="3">cv. BLH2017</strain>
        <tissue evidence="2">Root</tissue>
    </source>
</reference>
<dbReference type="OMA" id="LSPFECH"/>
<dbReference type="EMBL" id="MVGT01000943">
    <property type="protein sequence ID" value="OVA14856.1"/>
    <property type="molecule type" value="Genomic_DNA"/>
</dbReference>
<proteinExistence type="inferred from homology"/>
<comment type="caution">
    <text evidence="2">The sequence shown here is derived from an EMBL/GenBank/DDBJ whole genome shotgun (WGS) entry which is preliminary data.</text>
</comment>
<keyword evidence="3" id="KW-1185">Reference proteome</keyword>
<dbReference type="AlphaFoldDB" id="A0A200QWL4"/>
<dbReference type="PANTHER" id="PTHR33732:SF3">
    <property type="entry name" value="OS07G0671800 PROTEIN"/>
    <property type="match status" value="1"/>
</dbReference>
<accession>A0A200QWL4</accession>
<evidence type="ECO:0000256" key="1">
    <source>
        <dbReference type="ARBA" id="ARBA00009737"/>
    </source>
</evidence>
<dbReference type="InParanoid" id="A0A200QWL4"/>
<keyword evidence="2" id="KW-0251">Elongation factor</keyword>
<name>A0A200QWL4_MACCD</name>
<dbReference type="OrthoDB" id="1905464at2759"/>
<dbReference type="PANTHER" id="PTHR33732">
    <property type="entry name" value="REF/SRPP-LIKE PROTEIN OS05G0151300/LOC_OS05G05940"/>
    <property type="match status" value="1"/>
</dbReference>
<dbReference type="Pfam" id="PF05755">
    <property type="entry name" value="REF"/>
    <property type="match status" value="1"/>
</dbReference>
<comment type="similarity">
    <text evidence="1">Belongs to the REF/SRPP family.</text>
</comment>
<evidence type="ECO:0000313" key="3">
    <source>
        <dbReference type="Proteomes" id="UP000195402"/>
    </source>
</evidence>
<gene>
    <name evidence="2" type="ORF">BVC80_8955g23</name>
</gene>
<organism evidence="2 3">
    <name type="scientific">Macleaya cordata</name>
    <name type="common">Five-seeded plume-poppy</name>
    <name type="synonym">Bocconia cordata</name>
    <dbReference type="NCBI Taxonomy" id="56857"/>
    <lineage>
        <taxon>Eukaryota</taxon>
        <taxon>Viridiplantae</taxon>
        <taxon>Streptophyta</taxon>
        <taxon>Embryophyta</taxon>
        <taxon>Tracheophyta</taxon>
        <taxon>Spermatophyta</taxon>
        <taxon>Magnoliopsida</taxon>
        <taxon>Ranunculales</taxon>
        <taxon>Papaveraceae</taxon>
        <taxon>Papaveroideae</taxon>
        <taxon>Macleaya</taxon>
    </lineage>
</organism>
<dbReference type="Proteomes" id="UP000195402">
    <property type="component" value="Unassembled WGS sequence"/>
</dbReference>